<dbReference type="Gene3D" id="3.40.50.1820">
    <property type="entry name" value="alpha/beta hydrolase"/>
    <property type="match status" value="1"/>
</dbReference>
<dbReference type="EMBL" id="QAOH01000008">
    <property type="protein sequence ID" value="PTQ71319.1"/>
    <property type="molecule type" value="Genomic_DNA"/>
</dbReference>
<reference evidence="2 3" key="1">
    <citation type="submission" date="2018-04" db="EMBL/GenBank/DDBJ databases">
        <title>Genomic Encyclopedia of Archaeal and Bacterial Type Strains, Phase II (KMG-II): from individual species to whole genera.</title>
        <authorList>
            <person name="Goeker M."/>
        </authorList>
    </citation>
    <scope>NUCLEOTIDE SEQUENCE [LARGE SCALE GENOMIC DNA]</scope>
    <source>
        <strain evidence="2 3">DSM 100434</strain>
    </source>
</reference>
<dbReference type="AlphaFoldDB" id="A0A2T5HIE1"/>
<organism evidence="2 3">
    <name type="scientific">Celeribacter persicus</name>
    <dbReference type="NCBI Taxonomy" id="1651082"/>
    <lineage>
        <taxon>Bacteria</taxon>
        <taxon>Pseudomonadati</taxon>
        <taxon>Pseudomonadota</taxon>
        <taxon>Alphaproteobacteria</taxon>
        <taxon>Rhodobacterales</taxon>
        <taxon>Roseobacteraceae</taxon>
        <taxon>Celeribacter</taxon>
    </lineage>
</organism>
<gene>
    <name evidence="2" type="ORF">C8N42_10895</name>
</gene>
<protein>
    <submittedName>
        <fullName evidence="2">Lysophospholipase</fullName>
    </submittedName>
</protein>
<dbReference type="PANTHER" id="PTHR11614">
    <property type="entry name" value="PHOSPHOLIPASE-RELATED"/>
    <property type="match status" value="1"/>
</dbReference>
<dbReference type="Proteomes" id="UP000244077">
    <property type="component" value="Unassembled WGS sequence"/>
</dbReference>
<comment type="caution">
    <text evidence="2">The sequence shown here is derived from an EMBL/GenBank/DDBJ whole genome shotgun (WGS) entry which is preliminary data.</text>
</comment>
<dbReference type="SUPFAM" id="SSF53474">
    <property type="entry name" value="alpha/beta-Hydrolases"/>
    <property type="match status" value="1"/>
</dbReference>
<evidence type="ECO:0000313" key="2">
    <source>
        <dbReference type="EMBL" id="PTQ71319.1"/>
    </source>
</evidence>
<sequence>MAERAPLFHDLADGPEGGEAFWLTASDGVRIRVGLWPHEGAKGTVFILPGRTECVEKYGRGAADFAARGFASLAIDWRGQGLADRLLKDRRIGHVEDFKDYQKDLDAVIELAEEKAMPKPWFLIGHSMGGAIGVRALIEGKPFKAAGFSAPMWGIGLSAWQKLLVRFVSPVLNTLGLQNMRAPGTRPESYMVWHGFPDNLLTSDRDMFDYMTRQVVEHPDLSLGGPSSRWVTQAIAENDWAFEQTLPEVPGLCFLGLDEKIVNTAAVRDFAARWPSCELVEVPGGRHEIPMENPAIRELFYDRLAALFSGQSA</sequence>
<proteinExistence type="predicted"/>
<dbReference type="OrthoDB" id="9788260at2"/>
<name>A0A2T5HIE1_9RHOB</name>
<evidence type="ECO:0000259" key="1">
    <source>
        <dbReference type="Pfam" id="PF12146"/>
    </source>
</evidence>
<dbReference type="InterPro" id="IPR022742">
    <property type="entry name" value="Hydrolase_4"/>
</dbReference>
<dbReference type="InterPro" id="IPR051044">
    <property type="entry name" value="MAG_DAG_Lipase"/>
</dbReference>
<feature type="domain" description="Serine aminopeptidase S33" evidence="1">
    <location>
        <begin position="41"/>
        <end position="293"/>
    </location>
</feature>
<dbReference type="InterPro" id="IPR029058">
    <property type="entry name" value="AB_hydrolase_fold"/>
</dbReference>
<evidence type="ECO:0000313" key="3">
    <source>
        <dbReference type="Proteomes" id="UP000244077"/>
    </source>
</evidence>
<keyword evidence="3" id="KW-1185">Reference proteome</keyword>
<dbReference type="Pfam" id="PF12146">
    <property type="entry name" value="Hydrolase_4"/>
    <property type="match status" value="1"/>
</dbReference>
<dbReference type="RefSeq" id="WP_107816800.1">
    <property type="nucleotide sequence ID" value="NZ_QAOH01000008.1"/>
</dbReference>
<accession>A0A2T5HIE1</accession>